<dbReference type="AlphaFoldDB" id="A0A9N9DY78"/>
<name>A0A9N9DY78_9GLOM</name>
<accession>A0A9N9DY78</accession>
<dbReference type="EMBL" id="CAJVPY010006170">
    <property type="protein sequence ID" value="CAG8657726.1"/>
    <property type="molecule type" value="Genomic_DNA"/>
</dbReference>
<sequence>REQSLSDEEKILLDCTSSTMMQIDSIDKKQLQESSTNINAKLSHIESVIRQSTTAPKSTKIEIETNMKDFLTSNKNRINLTPMEITQVAPTLKIINTISNIKLESQGNPHKNNGDEYHTGRGQLYPPAK</sequence>
<feature type="non-terminal residue" evidence="2">
    <location>
        <position position="129"/>
    </location>
</feature>
<evidence type="ECO:0000313" key="2">
    <source>
        <dbReference type="EMBL" id="CAG8657726.1"/>
    </source>
</evidence>
<keyword evidence="3" id="KW-1185">Reference proteome</keyword>
<dbReference type="Proteomes" id="UP000789405">
    <property type="component" value="Unassembled WGS sequence"/>
</dbReference>
<reference evidence="2" key="1">
    <citation type="submission" date="2021-06" db="EMBL/GenBank/DDBJ databases">
        <authorList>
            <person name="Kallberg Y."/>
            <person name="Tangrot J."/>
            <person name="Rosling A."/>
        </authorList>
    </citation>
    <scope>NUCLEOTIDE SEQUENCE</scope>
    <source>
        <strain evidence="2">MA453B</strain>
    </source>
</reference>
<feature type="region of interest" description="Disordered" evidence="1">
    <location>
        <begin position="105"/>
        <end position="129"/>
    </location>
</feature>
<comment type="caution">
    <text evidence="2">The sequence shown here is derived from an EMBL/GenBank/DDBJ whole genome shotgun (WGS) entry which is preliminary data.</text>
</comment>
<evidence type="ECO:0000256" key="1">
    <source>
        <dbReference type="SAM" id="MobiDB-lite"/>
    </source>
</evidence>
<evidence type="ECO:0000313" key="3">
    <source>
        <dbReference type="Proteomes" id="UP000789405"/>
    </source>
</evidence>
<organism evidence="2 3">
    <name type="scientific">Dentiscutata erythropus</name>
    <dbReference type="NCBI Taxonomy" id="1348616"/>
    <lineage>
        <taxon>Eukaryota</taxon>
        <taxon>Fungi</taxon>
        <taxon>Fungi incertae sedis</taxon>
        <taxon>Mucoromycota</taxon>
        <taxon>Glomeromycotina</taxon>
        <taxon>Glomeromycetes</taxon>
        <taxon>Diversisporales</taxon>
        <taxon>Gigasporaceae</taxon>
        <taxon>Dentiscutata</taxon>
    </lineage>
</organism>
<protein>
    <submittedName>
        <fullName evidence="2">11257_t:CDS:1</fullName>
    </submittedName>
</protein>
<gene>
    <name evidence="2" type="ORF">DERYTH_LOCUS10540</name>
</gene>
<proteinExistence type="predicted"/>